<evidence type="ECO:0000256" key="4">
    <source>
        <dbReference type="ARBA" id="ARBA00022692"/>
    </source>
</evidence>
<name>A0A927CVC0_9BACI</name>
<evidence type="ECO:0000256" key="7">
    <source>
        <dbReference type="SAM" id="Phobius"/>
    </source>
</evidence>
<protein>
    <submittedName>
        <fullName evidence="9">MMPL family transporter</fullName>
    </submittedName>
</protein>
<dbReference type="RefSeq" id="WP_190997298.1">
    <property type="nucleotide sequence ID" value="NZ_JACXSI010000010.1"/>
</dbReference>
<dbReference type="GO" id="GO:0005886">
    <property type="term" value="C:plasma membrane"/>
    <property type="evidence" value="ECO:0007669"/>
    <property type="project" value="UniProtKB-SubCell"/>
</dbReference>
<comment type="subcellular location">
    <subcellularLocation>
        <location evidence="1">Cell membrane</location>
        <topology evidence="1">Multi-pass membrane protein</topology>
    </subcellularLocation>
</comment>
<evidence type="ECO:0000256" key="6">
    <source>
        <dbReference type="ARBA" id="ARBA00023136"/>
    </source>
</evidence>
<keyword evidence="3" id="KW-1003">Cell membrane</keyword>
<evidence type="ECO:0000313" key="9">
    <source>
        <dbReference type="EMBL" id="MBD3107756.1"/>
    </source>
</evidence>
<dbReference type="EMBL" id="JACXSI010000010">
    <property type="protein sequence ID" value="MBD3107756.1"/>
    <property type="molecule type" value="Genomic_DNA"/>
</dbReference>
<feature type="transmembrane region" description="Helical" evidence="7">
    <location>
        <begin position="312"/>
        <end position="334"/>
    </location>
</feature>
<keyword evidence="4 7" id="KW-0812">Transmembrane</keyword>
<dbReference type="InterPro" id="IPR050545">
    <property type="entry name" value="Mycobact_MmpL"/>
</dbReference>
<keyword evidence="5 7" id="KW-1133">Transmembrane helix</keyword>
<sequence length="1039" mass="112684">MKRVMNWRIASFVIWLIISAVMIIAMPNLDQLVREKGQISIPDTEQSEMAKDLLHKMDGEDSKSYSIIAVFNSGNDKKLTDEQLVLIENKIDQLKDQQSGLGIKSILTHLDNEELKGQLVSEDGTTILTQIEVDSSQGEITEVAEELYSYVEISDIDSYLTGTDLVIEDFVQSTQDGIKKTEIIAIVFILVVLILVFRSPVVPLVSLLLVGISYIVSMGIVTQLVDHFNYPFSNFTQVFLVVILFGIGTDYNILLFTRFKEELGKSDNILDAIKITYKTAGKTVLYSGLAVFIGFMALILADFQLYRSSSAVAVGVAVLIAVLMTVNPFFMALLGKKLFWPSKKFEGHANNKTWALLSKVSVFRPFLAIIFVVIISIPFIYKYSNVLSYDDLIEVNDGYASKQGVNVIGEHFSSGFSAPLTFVLKAEDALDNEKSLQVIDQLTETIAEHEGVAKVFSATRPANDKIDDLYVRSQSDTLNSGLGEAKDGVNQINDGLTDAEQQLNQQDEDGVESVQTLIDGTAEVKSGVDTLANALDQLAVGLVSGVSGAEEIENGLAAVNSNMTELTSAMSQLQQGYVELEKGMSSFSSFFKNVSQAIDGASQAFSAIESALANAIKTSPELGNNKDIQTSIAVAKTGKQQMNVLSQKLIELTPQYESAIISFQKANSAFDQANNGLSQLQTGVSQLQAGSTELADGLQEAAAGSTQIADKTPALSNGLTAINDGQKQLYSGLTELSAKMKELQSGLSETTDGLTEISDGLTNAQSYLSGLSESKSAEQLHIPEDVLTGEDFQKALDMYMSEDRTITSMRIILDVNPYSKEAMAVVKDLKEDIASAMDVNYLNGAQYALGGETSQNIDLEELASGDFIRTATIMLIGIGIVLIFITRSLLKSLFIIGSLVLAYYTSVGMSEWFSTSVLGVNELGWNVPFFSFIMIIALGVDYSIFLMMRYNELEGNSTKAIVEAAGNIGGVVISAAIILGGTFAALIPSGVLTLIEIAITVIIGLLLLSFVMLPILLPALLGVVDRIKRFSQTQKKKQD</sequence>
<organism evidence="9 10">
    <name type="scientific">Peribacillus faecalis</name>
    <dbReference type="NCBI Taxonomy" id="2772559"/>
    <lineage>
        <taxon>Bacteria</taxon>
        <taxon>Bacillati</taxon>
        <taxon>Bacillota</taxon>
        <taxon>Bacilli</taxon>
        <taxon>Bacillales</taxon>
        <taxon>Bacillaceae</taxon>
        <taxon>Peribacillus</taxon>
    </lineage>
</organism>
<feature type="transmembrane region" description="Helical" evidence="7">
    <location>
        <begin position="6"/>
        <end position="26"/>
    </location>
</feature>
<comment type="similarity">
    <text evidence="2">Belongs to the resistance-nodulation-cell division (RND) (TC 2.A.6) family. MmpL subfamily.</text>
</comment>
<dbReference type="Pfam" id="PF03176">
    <property type="entry name" value="MMPL"/>
    <property type="match status" value="2"/>
</dbReference>
<reference evidence="9" key="1">
    <citation type="submission" date="2020-09" db="EMBL/GenBank/DDBJ databases">
        <title>Bacillus faecalis sp. nov., a moderately halophilic bacterium isolated from cow faeces.</title>
        <authorList>
            <person name="Jiang L."/>
            <person name="Lee J."/>
        </authorList>
    </citation>
    <scope>NUCLEOTIDE SEQUENCE</scope>
    <source>
        <strain evidence="9">AGMB 02131</strain>
    </source>
</reference>
<evidence type="ECO:0000256" key="3">
    <source>
        <dbReference type="ARBA" id="ARBA00022475"/>
    </source>
</evidence>
<proteinExistence type="inferred from homology"/>
<dbReference type="Proteomes" id="UP000602076">
    <property type="component" value="Unassembled WGS sequence"/>
</dbReference>
<evidence type="ECO:0000256" key="1">
    <source>
        <dbReference type="ARBA" id="ARBA00004651"/>
    </source>
</evidence>
<dbReference type="Gene3D" id="1.10.287.950">
    <property type="entry name" value="Methyl-accepting chemotaxis protein"/>
    <property type="match status" value="1"/>
</dbReference>
<dbReference type="InterPro" id="IPR004869">
    <property type="entry name" value="MMPL_dom"/>
</dbReference>
<evidence type="ECO:0000256" key="2">
    <source>
        <dbReference type="ARBA" id="ARBA00010157"/>
    </source>
</evidence>
<comment type="caution">
    <text evidence="9">The sequence shown here is derived from an EMBL/GenBank/DDBJ whole genome shotgun (WGS) entry which is preliminary data.</text>
</comment>
<feature type="transmembrane region" description="Helical" evidence="7">
    <location>
        <begin position="997"/>
        <end position="1024"/>
    </location>
</feature>
<dbReference type="NCBIfam" id="TIGR03057">
    <property type="entry name" value="xxxLxxG_by_4"/>
    <property type="match status" value="1"/>
</dbReference>
<feature type="transmembrane region" description="Helical" evidence="7">
    <location>
        <begin position="284"/>
        <end position="306"/>
    </location>
</feature>
<gene>
    <name evidence="9" type="ORF">IEO70_05195</name>
</gene>
<feature type="domain" description="Membrane transport protein MMPL" evidence="8">
    <location>
        <begin position="735"/>
        <end position="1032"/>
    </location>
</feature>
<dbReference type="PANTHER" id="PTHR33406">
    <property type="entry name" value="MEMBRANE PROTEIN MJ1562-RELATED"/>
    <property type="match status" value="1"/>
</dbReference>
<feature type="transmembrane region" description="Helical" evidence="7">
    <location>
        <begin position="362"/>
        <end position="381"/>
    </location>
</feature>
<feature type="transmembrane region" description="Helical" evidence="7">
    <location>
        <begin position="236"/>
        <end position="256"/>
    </location>
</feature>
<feature type="transmembrane region" description="Helical" evidence="7">
    <location>
        <begin position="867"/>
        <end position="886"/>
    </location>
</feature>
<dbReference type="InterPro" id="IPR023908">
    <property type="entry name" value="xxxLxxG_rpt"/>
</dbReference>
<dbReference type="Gene3D" id="1.20.1640.10">
    <property type="entry name" value="Multidrug efflux transporter AcrB transmembrane domain"/>
    <property type="match status" value="2"/>
</dbReference>
<evidence type="ECO:0000259" key="8">
    <source>
        <dbReference type="Pfam" id="PF03176"/>
    </source>
</evidence>
<feature type="transmembrane region" description="Helical" evidence="7">
    <location>
        <begin position="893"/>
        <end position="913"/>
    </location>
</feature>
<keyword evidence="10" id="KW-1185">Reference proteome</keyword>
<dbReference type="SUPFAM" id="SSF82866">
    <property type="entry name" value="Multidrug efflux transporter AcrB transmembrane domain"/>
    <property type="match status" value="2"/>
</dbReference>
<feature type="transmembrane region" description="Helical" evidence="7">
    <location>
        <begin position="183"/>
        <end position="216"/>
    </location>
</feature>
<accession>A0A927CVC0</accession>
<evidence type="ECO:0000313" key="10">
    <source>
        <dbReference type="Proteomes" id="UP000602076"/>
    </source>
</evidence>
<feature type="transmembrane region" description="Helical" evidence="7">
    <location>
        <begin position="925"/>
        <end position="947"/>
    </location>
</feature>
<dbReference type="AlphaFoldDB" id="A0A927CVC0"/>
<keyword evidence="6 7" id="KW-0472">Membrane</keyword>
<dbReference type="PANTHER" id="PTHR33406:SF6">
    <property type="entry name" value="MEMBRANE PROTEIN YDGH-RELATED"/>
    <property type="match status" value="1"/>
</dbReference>
<evidence type="ECO:0000256" key="5">
    <source>
        <dbReference type="ARBA" id="ARBA00022989"/>
    </source>
</evidence>
<feature type="domain" description="Membrane transport protein MMPL" evidence="8">
    <location>
        <begin position="40"/>
        <end position="366"/>
    </location>
</feature>
<dbReference type="Gene3D" id="1.20.5.300">
    <property type="match status" value="1"/>
</dbReference>
<feature type="transmembrane region" description="Helical" evidence="7">
    <location>
        <begin position="968"/>
        <end position="991"/>
    </location>
</feature>